<evidence type="ECO:0000313" key="2">
    <source>
        <dbReference type="Proteomes" id="UP000177230"/>
    </source>
</evidence>
<comment type="caution">
    <text evidence="1">The sequence shown here is derived from an EMBL/GenBank/DDBJ whole genome shotgun (WGS) entry which is preliminary data.</text>
</comment>
<evidence type="ECO:0000313" key="1">
    <source>
        <dbReference type="EMBL" id="OGF13241.1"/>
    </source>
</evidence>
<evidence type="ECO:0008006" key="3">
    <source>
        <dbReference type="Google" id="ProtNLM"/>
    </source>
</evidence>
<dbReference type="Proteomes" id="UP000177230">
    <property type="component" value="Unassembled WGS sequence"/>
</dbReference>
<dbReference type="InterPro" id="IPR019657">
    <property type="entry name" value="ComFB"/>
</dbReference>
<proteinExistence type="predicted"/>
<sequence>MAKLTNYTEKLVKEELKNVLLARGDLCHCRTCQLDIMAFALNKLPSHYVASEGGHIHTMVNMSTSQLKVQVIAALVNAIGAVAKHPRHNSKKGLNTVSRQ</sequence>
<accession>A0A1F5RGS6</accession>
<reference evidence="1 2" key="1">
    <citation type="journal article" date="2016" name="Nat. Commun.">
        <title>Thousands of microbial genomes shed light on interconnected biogeochemical processes in an aquifer system.</title>
        <authorList>
            <person name="Anantharaman K."/>
            <person name="Brown C.T."/>
            <person name="Hug L.A."/>
            <person name="Sharon I."/>
            <person name="Castelle C.J."/>
            <person name="Probst A.J."/>
            <person name="Thomas B.C."/>
            <person name="Singh A."/>
            <person name="Wilkins M.J."/>
            <person name="Karaoz U."/>
            <person name="Brodie E.L."/>
            <person name="Williams K.H."/>
            <person name="Hubbard S.S."/>
            <person name="Banfield J.F."/>
        </authorList>
    </citation>
    <scope>NUCLEOTIDE SEQUENCE [LARGE SCALE GENOMIC DNA]</scope>
</reference>
<dbReference type="EMBL" id="MFFM01000023">
    <property type="protein sequence ID" value="OGF13241.1"/>
    <property type="molecule type" value="Genomic_DNA"/>
</dbReference>
<protein>
    <recommendedName>
        <fullName evidence="3">Competence protein ComFB</fullName>
    </recommendedName>
</protein>
<gene>
    <name evidence="1" type="ORF">A2024_09590</name>
</gene>
<dbReference type="Pfam" id="PF10719">
    <property type="entry name" value="ComFB"/>
    <property type="match status" value="1"/>
</dbReference>
<dbReference type="AlphaFoldDB" id="A0A1F5RGS6"/>
<name>A0A1F5RGS6_9BACT</name>
<organism evidence="1 2">
    <name type="scientific">Candidatus Edwardsbacteria bacterium GWF2_54_11</name>
    <dbReference type="NCBI Taxonomy" id="1817851"/>
    <lineage>
        <taxon>Bacteria</taxon>
        <taxon>Candidatus Edwardsiibacteriota</taxon>
    </lineage>
</organism>